<dbReference type="GeneID" id="91467740"/>
<dbReference type="InterPro" id="IPR025295">
    <property type="entry name" value="eCIS_core_dom"/>
</dbReference>
<feature type="compositionally biased region" description="Low complexity" evidence="1">
    <location>
        <begin position="177"/>
        <end position="193"/>
    </location>
</feature>
<proteinExistence type="predicted"/>
<sequence>MRDHEDAKATGIGRDRTSSRRADPAPAAQPAGLLGLQAAVGNAAVVQMLRRAGGGEVQRSAVHDVLRAGGRPLDEGVRTDMEARLGADFSDVRVHSDARARASAAAMGARAYTSGNHIVIGDGGGDRHTLAHELTHVIQQRRGPVAGTETGDGLRVSDPSDRFEREAEATAHRVLRGSPAGAAAHGPADASGATPAGRPSVQRLLVLGQKGEAKAAEPAYAEIRAELTDPELISAWEDTKNKPAIMKVLDEWITAPKQSTPQATAKSERGPRDALARSYATMDEAASAVLDRVNALPVADVEKAISDDVAVDAKIKEVLAGFVANSLRPWLGKQRTQVTKLEDMLSKTVAELASVRRLYLPYIEFGEKTLDGILSNPDAQGFATLISAIHDIAEILYDIKELEQHVTVSEEQFKGYVLKDGAKLAGPRNSPAWALGDGAGASGGSVDDLERTPVPNTFRGAMATPNQRNDQVRTAGHLGYPVSLGPSRTTGKLMKLADTTGADPAVKEAIAYSLLALWYTDYRRDLTDIHRYHFVMDMAANFGVAYDPYKAPRNPATGQDYSQLIADTLDRFRKNHEEESARYWKKAEELKLDPPAIPGPVNGPSAGEQSAQAVEEAAPAWKTDPVARAVMAALKAAPKFRIPGEKHDAVDRLRLTEEQFDAAFTLLTSKDHVGNKPLVQIDRMGLVLTNPGKAAAKKATDL</sequence>
<evidence type="ECO:0000313" key="4">
    <source>
        <dbReference type="Proteomes" id="UP000516422"/>
    </source>
</evidence>
<gene>
    <name evidence="3" type="ORF">HEP81_00934</name>
</gene>
<reference evidence="3 4" key="1">
    <citation type="submission" date="2020-04" db="EMBL/GenBank/DDBJ databases">
        <title>Characterization and engineering of Streptomyces griseofuscus DSM40191 as a potential heterologous host for expression of BGCs.</title>
        <authorList>
            <person name="Gren T."/>
            <person name="Whitford C.M."/>
            <person name="Mohite O.S."/>
            <person name="Joergensen T.S."/>
            <person name="Nielsen J.B."/>
            <person name="Lee S.Y."/>
            <person name="Weber T."/>
        </authorList>
    </citation>
    <scope>NUCLEOTIDE SEQUENCE [LARGE SCALE GENOMIC DNA]</scope>
    <source>
        <strain evidence="3 4">DSM 40191</strain>
    </source>
</reference>
<accession>A0A7H1PT88</accession>
<organism evidence="3 4">
    <name type="scientific">Streptomyces griseofuscus</name>
    <dbReference type="NCBI Taxonomy" id="146922"/>
    <lineage>
        <taxon>Bacteria</taxon>
        <taxon>Bacillati</taxon>
        <taxon>Actinomycetota</taxon>
        <taxon>Actinomycetes</taxon>
        <taxon>Kitasatosporales</taxon>
        <taxon>Streptomycetaceae</taxon>
        <taxon>Streptomyces</taxon>
    </lineage>
</organism>
<dbReference type="RefSeq" id="WP_051850591.1">
    <property type="nucleotide sequence ID" value="NZ_CP051006.1"/>
</dbReference>
<feature type="region of interest" description="Disordered" evidence="1">
    <location>
        <begin position="165"/>
        <end position="197"/>
    </location>
</feature>
<dbReference type="KEGG" id="sgf:HEP81_00934"/>
<feature type="domain" description="eCIS core" evidence="2">
    <location>
        <begin position="72"/>
        <end position="143"/>
    </location>
</feature>
<dbReference type="AlphaFoldDB" id="A0A7H1PT88"/>
<feature type="compositionally biased region" description="Basic and acidic residues" evidence="1">
    <location>
        <begin position="1"/>
        <end position="23"/>
    </location>
</feature>
<protein>
    <recommendedName>
        <fullName evidence="2">eCIS core domain-containing protein</fullName>
    </recommendedName>
</protein>
<evidence type="ECO:0000259" key="2">
    <source>
        <dbReference type="Pfam" id="PF13699"/>
    </source>
</evidence>
<evidence type="ECO:0000313" key="3">
    <source>
        <dbReference type="EMBL" id="QNT91268.1"/>
    </source>
</evidence>
<dbReference type="Proteomes" id="UP000516422">
    <property type="component" value="Chromosome"/>
</dbReference>
<dbReference type="EMBL" id="CP051006">
    <property type="protein sequence ID" value="QNT91268.1"/>
    <property type="molecule type" value="Genomic_DNA"/>
</dbReference>
<name>A0A7H1PT88_9ACTN</name>
<dbReference type="Pfam" id="PF13699">
    <property type="entry name" value="eCIS_core"/>
    <property type="match status" value="1"/>
</dbReference>
<evidence type="ECO:0000256" key="1">
    <source>
        <dbReference type="SAM" id="MobiDB-lite"/>
    </source>
</evidence>
<feature type="region of interest" description="Disordered" evidence="1">
    <location>
        <begin position="1"/>
        <end position="28"/>
    </location>
</feature>